<evidence type="ECO:0000259" key="7">
    <source>
        <dbReference type="Pfam" id="PF21467"/>
    </source>
</evidence>
<gene>
    <name evidence="8" type="ORF">Cba03nite_63840</name>
</gene>
<dbReference type="InterPro" id="IPR008979">
    <property type="entry name" value="Galactose-bd-like_sf"/>
</dbReference>
<feature type="active site" description="Nucleophile" evidence="4">
    <location>
        <position position="234"/>
    </location>
</feature>
<comment type="similarity">
    <text evidence="1">Belongs to the glycosyl hydrolase 35 family.</text>
</comment>
<evidence type="ECO:0000256" key="2">
    <source>
        <dbReference type="ARBA" id="ARBA00022801"/>
    </source>
</evidence>
<evidence type="ECO:0000313" key="8">
    <source>
        <dbReference type="EMBL" id="GIF85035.1"/>
    </source>
</evidence>
<dbReference type="Proteomes" id="UP000601223">
    <property type="component" value="Unassembled WGS sequence"/>
</dbReference>
<dbReference type="PIRSF" id="PIRSF006336">
    <property type="entry name" value="B-gal"/>
    <property type="match status" value="1"/>
</dbReference>
<feature type="domain" description="Beta-galactosidase 1-like first all-beta" evidence="6">
    <location>
        <begin position="374"/>
        <end position="483"/>
    </location>
</feature>
<reference evidence="8 9" key="1">
    <citation type="submission" date="2021-01" db="EMBL/GenBank/DDBJ databases">
        <title>Whole genome shotgun sequence of Catellatospora bangladeshensis NBRC 107357.</title>
        <authorList>
            <person name="Komaki H."/>
            <person name="Tamura T."/>
        </authorList>
    </citation>
    <scope>NUCLEOTIDE SEQUENCE [LARGE SCALE GENOMIC DNA]</scope>
    <source>
        <strain evidence="8 9">NBRC 107357</strain>
    </source>
</reference>
<sequence length="589" mass="63887">MVEFAVASGGFLRDGRPHQVLSGALHHFRVRPQLWRHRLRMLRAMGLNCVETYVAWNLHEPVPGRVDFTGIADLSRFLAEAAEEGLDAIVRPGPYICAEWDNGGLPSWLTGRPGRRIRCHDADYLAAVDAWFDELIPVVAAHQATRGGNVIMVQVENEYGSYGSDKEYLRHLADGLRARGIDVPLFTSDGPEDFMLDGGTLPGVLATLNFGSDPEGAFAALRRFRPDDPLFCMEFWCGWFDHWGDEHVTRDPADAADVLRRIVRAGASVNVYMAHGGSNWGVWAGANRADGHLGALQPDVTSYDYDAPIDERGAPTEKFWLMRDVLTAHTGVEPPPVPPAAPLLPAGQVALTEALRLFGVLDVLSPEPVRAAMPPSFEELGLVHGLTLYRTELPGPRQAYPLTVDGLADRAHLFVDGALTAVLTETGNAAEVAVPGARATVDLLVESMGRTNYGPLTGERKGITGAVRHAQQFVHGFTAYPMDLRELPPLPWDAAPAGDAALPSGGPTFHRGRLDVTAPADTYFSVPGGTKGYLWINGHLLGRYWSAGPQRTLHVPWPLLRPGGNEVLVLDLDGAELSTVDLHTAPDLG</sequence>
<dbReference type="InterPro" id="IPR026283">
    <property type="entry name" value="B-gal_1-like"/>
</dbReference>
<dbReference type="Gene3D" id="2.60.120.260">
    <property type="entry name" value="Galactose-binding domain-like"/>
    <property type="match status" value="2"/>
</dbReference>
<dbReference type="RefSeq" id="WP_203754234.1">
    <property type="nucleotide sequence ID" value="NZ_BONF01000043.1"/>
</dbReference>
<dbReference type="Pfam" id="PF01301">
    <property type="entry name" value="Glyco_hydro_35"/>
    <property type="match status" value="1"/>
</dbReference>
<dbReference type="Pfam" id="PF21467">
    <property type="entry name" value="BetaGal_gal-bd"/>
    <property type="match status" value="1"/>
</dbReference>
<keyword evidence="3" id="KW-0326">Glycosidase</keyword>
<dbReference type="PANTHER" id="PTHR23421">
    <property type="entry name" value="BETA-GALACTOSIDASE RELATED"/>
    <property type="match status" value="1"/>
</dbReference>
<feature type="active site" description="Proton donor" evidence="4">
    <location>
        <position position="158"/>
    </location>
</feature>
<dbReference type="InterPro" id="IPR048913">
    <property type="entry name" value="BetaGal_gal-bd"/>
</dbReference>
<dbReference type="GO" id="GO:0005975">
    <property type="term" value="P:carbohydrate metabolic process"/>
    <property type="evidence" value="ECO:0007669"/>
    <property type="project" value="InterPro"/>
</dbReference>
<feature type="domain" description="Beta-galactosidase galactose-binding" evidence="7">
    <location>
        <begin position="507"/>
        <end position="565"/>
    </location>
</feature>
<dbReference type="GO" id="GO:0004565">
    <property type="term" value="F:beta-galactosidase activity"/>
    <property type="evidence" value="ECO:0007669"/>
    <property type="project" value="InterPro"/>
</dbReference>
<dbReference type="Gene3D" id="3.20.20.80">
    <property type="entry name" value="Glycosidases"/>
    <property type="match status" value="1"/>
</dbReference>
<evidence type="ECO:0000313" key="9">
    <source>
        <dbReference type="Proteomes" id="UP000601223"/>
    </source>
</evidence>
<dbReference type="FunFam" id="3.20.20.80:FF:000115">
    <property type="entry name" value="Beta-galactosidase"/>
    <property type="match status" value="1"/>
</dbReference>
<evidence type="ECO:0000256" key="4">
    <source>
        <dbReference type="PIRSR" id="PIRSR006336-1"/>
    </source>
</evidence>
<feature type="domain" description="Glycoside hydrolase 35 catalytic" evidence="5">
    <location>
        <begin position="11"/>
        <end position="327"/>
    </location>
</feature>
<dbReference type="Pfam" id="PF21317">
    <property type="entry name" value="BetaGal_ABD_1"/>
    <property type="match status" value="1"/>
</dbReference>
<dbReference type="SUPFAM" id="SSF51445">
    <property type="entry name" value="(Trans)glycosidases"/>
    <property type="match status" value="1"/>
</dbReference>
<dbReference type="PRINTS" id="PR00742">
    <property type="entry name" value="GLHYDRLASE35"/>
</dbReference>
<proteinExistence type="inferred from homology"/>
<dbReference type="InterPro" id="IPR048912">
    <property type="entry name" value="BetaGal1-like_ABD1"/>
</dbReference>
<keyword evidence="2" id="KW-0378">Hydrolase</keyword>
<dbReference type="InterPro" id="IPR001944">
    <property type="entry name" value="Glycoside_Hdrlase_35"/>
</dbReference>
<comment type="caution">
    <text evidence="8">The sequence shown here is derived from an EMBL/GenBank/DDBJ whole genome shotgun (WGS) entry which is preliminary data.</text>
</comment>
<protein>
    <submittedName>
        <fullName evidence="8">Beta-galactosidase</fullName>
    </submittedName>
</protein>
<dbReference type="EMBL" id="BONF01000043">
    <property type="protein sequence ID" value="GIF85035.1"/>
    <property type="molecule type" value="Genomic_DNA"/>
</dbReference>
<accession>A0A8J3JTT7</accession>
<dbReference type="AlphaFoldDB" id="A0A8J3JTT7"/>
<organism evidence="8 9">
    <name type="scientific">Catellatospora bangladeshensis</name>
    <dbReference type="NCBI Taxonomy" id="310355"/>
    <lineage>
        <taxon>Bacteria</taxon>
        <taxon>Bacillati</taxon>
        <taxon>Actinomycetota</taxon>
        <taxon>Actinomycetes</taxon>
        <taxon>Micromonosporales</taxon>
        <taxon>Micromonosporaceae</taxon>
        <taxon>Catellatospora</taxon>
    </lineage>
</organism>
<evidence type="ECO:0000259" key="5">
    <source>
        <dbReference type="Pfam" id="PF01301"/>
    </source>
</evidence>
<evidence type="ECO:0000256" key="1">
    <source>
        <dbReference type="ARBA" id="ARBA00009809"/>
    </source>
</evidence>
<name>A0A8J3JTT7_9ACTN</name>
<dbReference type="SUPFAM" id="SSF49785">
    <property type="entry name" value="Galactose-binding domain-like"/>
    <property type="match status" value="1"/>
</dbReference>
<evidence type="ECO:0000256" key="3">
    <source>
        <dbReference type="ARBA" id="ARBA00023295"/>
    </source>
</evidence>
<dbReference type="InterPro" id="IPR017853">
    <property type="entry name" value="GH"/>
</dbReference>
<dbReference type="InterPro" id="IPR031330">
    <property type="entry name" value="Gly_Hdrlase_35_cat"/>
</dbReference>
<keyword evidence="9" id="KW-1185">Reference proteome</keyword>
<evidence type="ECO:0000259" key="6">
    <source>
        <dbReference type="Pfam" id="PF21317"/>
    </source>
</evidence>